<dbReference type="OrthoDB" id="438440at2759"/>
<dbReference type="GO" id="GO:0005886">
    <property type="term" value="C:plasma membrane"/>
    <property type="evidence" value="ECO:0007669"/>
    <property type="project" value="UniProtKB-SubCell"/>
</dbReference>
<comment type="cofactor">
    <cofactor evidence="1">
        <name>Ca(2+)</name>
        <dbReference type="ChEBI" id="CHEBI:29108"/>
    </cofactor>
</comment>
<feature type="compositionally biased region" description="Low complexity" evidence="15">
    <location>
        <begin position="570"/>
        <end position="579"/>
    </location>
</feature>
<evidence type="ECO:0000313" key="18">
    <source>
        <dbReference type="Proteomes" id="UP000279236"/>
    </source>
</evidence>
<keyword evidence="8" id="KW-0106">Calcium</keyword>
<feature type="region of interest" description="Disordered" evidence="15">
    <location>
        <begin position="555"/>
        <end position="714"/>
    </location>
</feature>
<evidence type="ECO:0000256" key="8">
    <source>
        <dbReference type="ARBA" id="ARBA00022837"/>
    </source>
</evidence>
<dbReference type="GeneID" id="39591725"/>
<feature type="compositionally biased region" description="Low complexity" evidence="15">
    <location>
        <begin position="353"/>
        <end position="365"/>
    </location>
</feature>
<dbReference type="GO" id="GO:0019369">
    <property type="term" value="P:arachidonate metabolic process"/>
    <property type="evidence" value="ECO:0007669"/>
    <property type="project" value="TreeGrafter"/>
</dbReference>
<feature type="compositionally biased region" description="Low complexity" evidence="15">
    <location>
        <begin position="26"/>
        <end position="45"/>
    </location>
</feature>
<keyword evidence="10" id="KW-1133">Transmembrane helix</keyword>
<evidence type="ECO:0000256" key="7">
    <source>
        <dbReference type="ARBA" id="ARBA00022801"/>
    </source>
</evidence>
<feature type="domain" description="Fungal lipase-type" evidence="16">
    <location>
        <begin position="841"/>
        <end position="1008"/>
    </location>
</feature>
<dbReference type="EMBL" id="RSCE01000004">
    <property type="protein sequence ID" value="RSH83496.1"/>
    <property type="molecule type" value="Genomic_DNA"/>
</dbReference>
<reference evidence="17 18" key="1">
    <citation type="submission" date="2018-11" db="EMBL/GenBank/DDBJ databases">
        <title>Genome sequence of Apiotrichum porosum DSM 27194.</title>
        <authorList>
            <person name="Aliyu H."/>
            <person name="Gorte O."/>
            <person name="Ochsenreither K."/>
        </authorList>
    </citation>
    <scope>NUCLEOTIDE SEQUENCE [LARGE SCALE GENOMIC DNA]</scope>
    <source>
        <strain evidence="17 18">DSM 27194</strain>
    </source>
</reference>
<evidence type="ECO:0000259" key="16">
    <source>
        <dbReference type="Pfam" id="PF01764"/>
    </source>
</evidence>
<accession>A0A427XX79</accession>
<dbReference type="GO" id="GO:0046872">
    <property type="term" value="F:metal ion binding"/>
    <property type="evidence" value="ECO:0007669"/>
    <property type="project" value="UniProtKB-KW"/>
</dbReference>
<dbReference type="PANTHER" id="PTHR45792">
    <property type="entry name" value="DIACYLGLYCEROL LIPASE HOMOLOG-RELATED"/>
    <property type="match status" value="1"/>
</dbReference>
<comment type="caution">
    <text evidence="17">The sequence shown here is derived from an EMBL/GenBank/DDBJ whole genome shotgun (WGS) entry which is preliminary data.</text>
</comment>
<evidence type="ECO:0000256" key="15">
    <source>
        <dbReference type="SAM" id="MobiDB-lite"/>
    </source>
</evidence>
<dbReference type="GO" id="GO:0046340">
    <property type="term" value="P:diacylglycerol catabolic process"/>
    <property type="evidence" value="ECO:0007669"/>
    <property type="project" value="TreeGrafter"/>
</dbReference>
<proteinExistence type="predicted"/>
<dbReference type="EC" id="3.1.1.116" evidence="14"/>
<dbReference type="Pfam" id="PF01764">
    <property type="entry name" value="Lipase_3"/>
    <property type="match status" value="1"/>
</dbReference>
<dbReference type="InterPro" id="IPR052214">
    <property type="entry name" value="DAG_Lipase-Related"/>
</dbReference>
<evidence type="ECO:0000256" key="3">
    <source>
        <dbReference type="ARBA" id="ARBA00022475"/>
    </source>
</evidence>
<evidence type="ECO:0000256" key="6">
    <source>
        <dbReference type="ARBA" id="ARBA00022723"/>
    </source>
</evidence>
<dbReference type="InterPro" id="IPR002921">
    <property type="entry name" value="Fungal_lipase-type"/>
</dbReference>
<dbReference type="GO" id="GO:0016298">
    <property type="term" value="F:lipase activity"/>
    <property type="evidence" value="ECO:0007669"/>
    <property type="project" value="TreeGrafter"/>
</dbReference>
<keyword evidence="11" id="KW-0443">Lipid metabolism</keyword>
<feature type="region of interest" description="Disordered" evidence="15">
    <location>
        <begin position="1"/>
        <end position="45"/>
    </location>
</feature>
<keyword evidence="4" id="KW-0597">Phosphoprotein</keyword>
<evidence type="ECO:0000256" key="4">
    <source>
        <dbReference type="ARBA" id="ARBA00022553"/>
    </source>
</evidence>
<evidence type="ECO:0000256" key="12">
    <source>
        <dbReference type="ARBA" id="ARBA00023136"/>
    </source>
</evidence>
<name>A0A427XX79_9TREE</name>
<evidence type="ECO:0000256" key="10">
    <source>
        <dbReference type="ARBA" id="ARBA00022989"/>
    </source>
</evidence>
<organism evidence="17 18">
    <name type="scientific">Apiotrichum porosum</name>
    <dbReference type="NCBI Taxonomy" id="105984"/>
    <lineage>
        <taxon>Eukaryota</taxon>
        <taxon>Fungi</taxon>
        <taxon>Dikarya</taxon>
        <taxon>Basidiomycota</taxon>
        <taxon>Agaricomycotina</taxon>
        <taxon>Tremellomycetes</taxon>
        <taxon>Trichosporonales</taxon>
        <taxon>Trichosporonaceae</taxon>
        <taxon>Apiotrichum</taxon>
    </lineage>
</organism>
<evidence type="ECO:0000313" key="17">
    <source>
        <dbReference type="EMBL" id="RSH83496.1"/>
    </source>
</evidence>
<feature type="compositionally biased region" description="Basic residues" evidence="15">
    <location>
        <begin position="630"/>
        <end position="640"/>
    </location>
</feature>
<dbReference type="PANTHER" id="PTHR45792:SF7">
    <property type="entry name" value="PUTATIVE (AFU_ORTHOLOGUE AFUA_6G02710)-RELATED"/>
    <property type="match status" value="1"/>
</dbReference>
<evidence type="ECO:0000256" key="13">
    <source>
        <dbReference type="ARBA" id="ARBA00024531"/>
    </source>
</evidence>
<comment type="subcellular location">
    <subcellularLocation>
        <location evidence="2">Cell membrane</location>
        <topology evidence="2">Multi-pass membrane protein</topology>
    </subcellularLocation>
</comment>
<comment type="catalytic activity">
    <reaction evidence="13">
        <text>a 1,2-diacyl-sn-glycerol + H2O = a 2-acylglycerol + a fatty acid + H(+)</text>
        <dbReference type="Rhea" id="RHEA:33275"/>
        <dbReference type="ChEBI" id="CHEBI:15377"/>
        <dbReference type="ChEBI" id="CHEBI:15378"/>
        <dbReference type="ChEBI" id="CHEBI:17389"/>
        <dbReference type="ChEBI" id="CHEBI:17815"/>
        <dbReference type="ChEBI" id="CHEBI:28868"/>
        <dbReference type="EC" id="3.1.1.116"/>
    </reaction>
    <physiologicalReaction direction="left-to-right" evidence="13">
        <dbReference type="Rhea" id="RHEA:33276"/>
    </physiologicalReaction>
</comment>
<dbReference type="SUPFAM" id="SSF53474">
    <property type="entry name" value="alpha/beta-Hydrolases"/>
    <property type="match status" value="1"/>
</dbReference>
<dbReference type="RefSeq" id="XP_028477448.1">
    <property type="nucleotide sequence ID" value="XM_028622556.1"/>
</dbReference>
<gene>
    <name evidence="17" type="ORF">EHS24_007182</name>
</gene>
<keyword evidence="12" id="KW-0472">Membrane</keyword>
<evidence type="ECO:0000256" key="9">
    <source>
        <dbReference type="ARBA" id="ARBA00022963"/>
    </source>
</evidence>
<dbReference type="CDD" id="cd00519">
    <property type="entry name" value="Lipase_3"/>
    <property type="match status" value="1"/>
</dbReference>
<keyword evidence="9" id="KW-0442">Lipid degradation</keyword>
<keyword evidence="6" id="KW-0479">Metal-binding</keyword>
<protein>
    <recommendedName>
        <fullName evidence="14">sn-1-specific diacylglycerol lipase</fullName>
        <ecNumber evidence="14">3.1.1.116</ecNumber>
    </recommendedName>
</protein>
<keyword evidence="3" id="KW-1003">Cell membrane</keyword>
<feature type="region of interest" description="Disordered" evidence="15">
    <location>
        <begin position="457"/>
        <end position="498"/>
    </location>
</feature>
<feature type="region of interest" description="Disordered" evidence="15">
    <location>
        <begin position="341"/>
        <end position="365"/>
    </location>
</feature>
<evidence type="ECO:0000256" key="14">
    <source>
        <dbReference type="ARBA" id="ARBA00026104"/>
    </source>
</evidence>
<dbReference type="Proteomes" id="UP000279236">
    <property type="component" value="Unassembled WGS sequence"/>
</dbReference>
<evidence type="ECO:0000256" key="1">
    <source>
        <dbReference type="ARBA" id="ARBA00001913"/>
    </source>
</evidence>
<dbReference type="InterPro" id="IPR029058">
    <property type="entry name" value="AB_hydrolase_fold"/>
</dbReference>
<dbReference type="Gene3D" id="3.40.50.1820">
    <property type="entry name" value="alpha/beta hydrolase"/>
    <property type="match status" value="1"/>
</dbReference>
<keyword evidence="18" id="KW-1185">Reference proteome</keyword>
<evidence type="ECO:0000256" key="11">
    <source>
        <dbReference type="ARBA" id="ARBA00023098"/>
    </source>
</evidence>
<evidence type="ECO:0000256" key="5">
    <source>
        <dbReference type="ARBA" id="ARBA00022692"/>
    </source>
</evidence>
<keyword evidence="5" id="KW-0812">Transmembrane</keyword>
<dbReference type="AlphaFoldDB" id="A0A427XX79"/>
<evidence type="ECO:0000256" key="2">
    <source>
        <dbReference type="ARBA" id="ARBA00004651"/>
    </source>
</evidence>
<keyword evidence="7" id="KW-0378">Hydrolase</keyword>
<feature type="compositionally biased region" description="Pro residues" evidence="15">
    <location>
        <begin position="691"/>
        <end position="710"/>
    </location>
</feature>
<sequence>MATVAARPPGRLAASVATERERGSRTSTSSTPTADASPDAAHDAAVSATNAARESLAVAHRNAASALISSDALPTLFPTPIANLVTALATSARMSLRVTAFFIEAILETSEYGTRMSLGYTRRILITAISSARRVYLASNAALDGDLLGAIGFLDKATGSTDAFLNVLDRWTNLGIYVIHHSFTLAELFAMSGFYLTANTVSGASFAANESVTLFDSLFGSNESSRALASIITLVRKELLEDERFSAADQGKVASLTALTKALTAFACLQSATWSRSSQRLKMRVLYDCTITVSNEDLFAANQDSLPSEIPEIMESDQGTISRCDVPSISVADTDLDGDVTMTPASAVTSPARPSRSLSTRSMRSLGTAASAPDLALLWQLEDLVGESGDDNLDAAEATPDGRRQRLLKRVRGDMYEITDELSESTIVTQTLERVGSTVPIRERISQPQQDVLVEDVEEPDDTVVPPPPPTVASSPICSQKPLPPPPPTTATSVSEADDETDWIEVDQLLDDDDAGSSVVPSAPNGRVAAVAAEPPNTERIQLVLRTMTNKLLQRKRTVRRVQNAGLGISMTRLSRSPSPSSPPERSQRSSRSTTPVFSQASASHDRPDVRNIEWNTPPPTPANTSPTKGKGRQQRRPTPARRETDGGATGMTSGMGSAIRSAFRSASGKSTPRETFPGEGAAESSSSVSSPPPAPPPKLSPVRPPPSNPYAPMRTVKESIRTRSNRVHAQSSQIFSPRAEAAADLFPHEGLIKNIYRFMRYSSAAYGQNFLRILGLGNAEFNFPSTGRHHANSWAFAQHTNIPIDALLLSSYTASPTFAQDKPPALVHYVAVEHDLKAIVLTCRGTLGLSDVLVDLTCDYRHIEVEGADPTGDYFVHSGMYESALQLTEQCSTVHQTLVDALNQYPTYGLVLCGHSLGGGVAALLALTCSVKAGHFLQQNAARERPISHPGISTPFVTSFSSGLPPGRPIHCYAYGVPAVASIDLARHVEGLITSVVQNSDVVPTLSLGVLRDLKNIAVTLFEEAGVAEEIVGRVIGLNKRKFPFQEEAAAQGAVMPSDGQMLSDWMMSLIKTMRADMDNDKLYPPGTVYIMEYFDVYQTTNLVVDAEQGAATQTKHAQRVILRQCESVQERFREPLFSKTMLNDHLPSHYERSTHLLYEGLGQGLL</sequence>